<feature type="signal peptide" evidence="2">
    <location>
        <begin position="1"/>
        <end position="27"/>
    </location>
</feature>
<protein>
    <submittedName>
        <fullName evidence="3">Uncharacterized protein</fullName>
    </submittedName>
</protein>
<evidence type="ECO:0000256" key="1">
    <source>
        <dbReference type="SAM" id="Phobius"/>
    </source>
</evidence>
<dbReference type="AlphaFoldDB" id="A0AAV2FQ05"/>
<organism evidence="3 4">
    <name type="scientific">Linum trigynum</name>
    <dbReference type="NCBI Taxonomy" id="586398"/>
    <lineage>
        <taxon>Eukaryota</taxon>
        <taxon>Viridiplantae</taxon>
        <taxon>Streptophyta</taxon>
        <taxon>Embryophyta</taxon>
        <taxon>Tracheophyta</taxon>
        <taxon>Spermatophyta</taxon>
        <taxon>Magnoliopsida</taxon>
        <taxon>eudicotyledons</taxon>
        <taxon>Gunneridae</taxon>
        <taxon>Pentapetalae</taxon>
        <taxon>rosids</taxon>
        <taxon>fabids</taxon>
        <taxon>Malpighiales</taxon>
        <taxon>Linaceae</taxon>
        <taxon>Linum</taxon>
    </lineage>
</organism>
<feature type="transmembrane region" description="Helical" evidence="1">
    <location>
        <begin position="76"/>
        <end position="97"/>
    </location>
</feature>
<feature type="transmembrane region" description="Helical" evidence="1">
    <location>
        <begin position="43"/>
        <end position="64"/>
    </location>
</feature>
<keyword evidence="1" id="KW-0812">Transmembrane</keyword>
<dbReference type="EMBL" id="OZ034820">
    <property type="protein sequence ID" value="CAL1400424.1"/>
    <property type="molecule type" value="Genomic_DNA"/>
</dbReference>
<dbReference type="Proteomes" id="UP001497516">
    <property type="component" value="Chromosome 7"/>
</dbReference>
<accession>A0AAV2FQ05</accession>
<sequence>MGVVHGMWRKPLAFGILFMIWGSMTQATKGISSLGPTNVWVRRAFVNVWIGHFAPNPGLILILRLWSNISRIRVRIIVPSFSVINLILGVVGLYSGLMHVGGINQRLGLWSIMSGRRRYKVPPMFRLWERLKKLCHLLYDWSREGTTNSLRNIKTLQAEIDRIKSIHQVDWDVIRSLETELTRLWDAEELYWHQKSRVRWLKKGDQNSAYFHTVTRARRKRNFVSGLRNDEGE</sequence>
<gene>
    <name evidence="3" type="ORF">LTRI10_LOCUS40554</name>
</gene>
<evidence type="ECO:0000256" key="2">
    <source>
        <dbReference type="SAM" id="SignalP"/>
    </source>
</evidence>
<keyword evidence="1" id="KW-0472">Membrane</keyword>
<reference evidence="3 4" key="1">
    <citation type="submission" date="2024-04" db="EMBL/GenBank/DDBJ databases">
        <authorList>
            <person name="Fracassetti M."/>
        </authorList>
    </citation>
    <scope>NUCLEOTIDE SEQUENCE [LARGE SCALE GENOMIC DNA]</scope>
</reference>
<feature type="chain" id="PRO_5043718654" evidence="2">
    <location>
        <begin position="28"/>
        <end position="233"/>
    </location>
</feature>
<keyword evidence="2" id="KW-0732">Signal</keyword>
<name>A0AAV2FQ05_9ROSI</name>
<evidence type="ECO:0000313" key="4">
    <source>
        <dbReference type="Proteomes" id="UP001497516"/>
    </source>
</evidence>
<keyword evidence="4" id="KW-1185">Reference proteome</keyword>
<keyword evidence="1" id="KW-1133">Transmembrane helix</keyword>
<proteinExistence type="predicted"/>
<evidence type="ECO:0000313" key="3">
    <source>
        <dbReference type="EMBL" id="CAL1400424.1"/>
    </source>
</evidence>